<protein>
    <submittedName>
        <fullName evidence="5">DNA polymerase III subunit epsilon</fullName>
    </submittedName>
</protein>
<dbReference type="GO" id="GO:0008408">
    <property type="term" value="F:3'-5' exonuclease activity"/>
    <property type="evidence" value="ECO:0007669"/>
    <property type="project" value="TreeGrafter"/>
</dbReference>
<dbReference type="GO" id="GO:0006259">
    <property type="term" value="P:DNA metabolic process"/>
    <property type="evidence" value="ECO:0007669"/>
    <property type="project" value="UniProtKB-ARBA"/>
</dbReference>
<evidence type="ECO:0000259" key="4">
    <source>
        <dbReference type="SMART" id="SM00479"/>
    </source>
</evidence>
<gene>
    <name evidence="5" type="ORF">OLEAN_C27460</name>
</gene>
<evidence type="ECO:0000256" key="3">
    <source>
        <dbReference type="ARBA" id="ARBA00022839"/>
    </source>
</evidence>
<dbReference type="STRING" id="698738.OLEAN_C27460"/>
<dbReference type="NCBIfam" id="NF006602">
    <property type="entry name" value="PRK09146.1"/>
    <property type="match status" value="1"/>
</dbReference>
<dbReference type="Pfam" id="PF00929">
    <property type="entry name" value="RNase_T"/>
    <property type="match status" value="1"/>
</dbReference>
<keyword evidence="2" id="KW-0378">Hydrolase</keyword>
<dbReference type="GO" id="GO:0005829">
    <property type="term" value="C:cytosol"/>
    <property type="evidence" value="ECO:0007669"/>
    <property type="project" value="TreeGrafter"/>
</dbReference>
<evidence type="ECO:0000256" key="2">
    <source>
        <dbReference type="ARBA" id="ARBA00022801"/>
    </source>
</evidence>
<keyword evidence="1" id="KW-0540">Nuclease</keyword>
<dbReference type="Gene3D" id="3.30.420.10">
    <property type="entry name" value="Ribonuclease H-like superfamily/Ribonuclease H"/>
    <property type="match status" value="1"/>
</dbReference>
<dbReference type="AlphaFoldDB" id="R4YPD3"/>
<reference evidence="5 6" key="1">
    <citation type="journal article" date="2013" name="Nat. Commun.">
        <title>Genome sequence and functional genomic analysis of the oil-degrading bacterium Oleispira antarctica.</title>
        <authorList>
            <person name="Kube M."/>
            <person name="Chernikova T.N."/>
            <person name="Al-Ramahi Y."/>
            <person name="Beloqui A."/>
            <person name="Lopez-Cortez N."/>
            <person name="Guazzaroni M.E."/>
            <person name="Heipieper H.J."/>
            <person name="Klages S."/>
            <person name="Kotsyurbenko O.R."/>
            <person name="Langer I."/>
            <person name="Nechitaylo T.Y."/>
            <person name="Lunsdorf H."/>
            <person name="Fernandez M."/>
            <person name="Juarez S."/>
            <person name="Ciordia S."/>
            <person name="Singer A."/>
            <person name="Kagan O."/>
            <person name="Egorova O."/>
            <person name="Petit P.A."/>
            <person name="Stogios P."/>
            <person name="Kim Y."/>
            <person name="Tchigvintsev A."/>
            <person name="Flick R."/>
            <person name="Denaro R."/>
            <person name="Genovese M."/>
            <person name="Albar J.P."/>
            <person name="Reva O.N."/>
            <person name="Martinez-Gomariz M."/>
            <person name="Tran H."/>
            <person name="Ferrer M."/>
            <person name="Savchenko A."/>
            <person name="Yakunin A.F."/>
            <person name="Yakimov M.M."/>
            <person name="Golyshina O.V."/>
            <person name="Reinhardt R."/>
            <person name="Golyshin P.N."/>
        </authorList>
    </citation>
    <scope>NUCLEOTIDE SEQUENCE [LARGE SCALE GENOMIC DNA]</scope>
</reference>
<dbReference type="GO" id="GO:0003676">
    <property type="term" value="F:nucleic acid binding"/>
    <property type="evidence" value="ECO:0007669"/>
    <property type="project" value="InterPro"/>
</dbReference>
<proteinExistence type="predicted"/>
<dbReference type="CDD" id="cd06127">
    <property type="entry name" value="DEDDh"/>
    <property type="match status" value="1"/>
</dbReference>
<keyword evidence="6" id="KW-1185">Reference proteome</keyword>
<dbReference type="OrthoDB" id="5497329at2"/>
<dbReference type="SUPFAM" id="SSF53098">
    <property type="entry name" value="Ribonuclease H-like"/>
    <property type="match status" value="1"/>
</dbReference>
<dbReference type="InterPro" id="IPR012337">
    <property type="entry name" value="RNaseH-like_sf"/>
</dbReference>
<feature type="domain" description="Exonuclease" evidence="4">
    <location>
        <begin position="48"/>
        <end position="227"/>
    </location>
</feature>
<dbReference type="InterPro" id="IPR013520">
    <property type="entry name" value="Ribonucl_H"/>
</dbReference>
<dbReference type="KEGG" id="oai:OLEAN_C27460"/>
<organism evidence="5 6">
    <name type="scientific">Oleispira antarctica RB-8</name>
    <dbReference type="NCBI Taxonomy" id="698738"/>
    <lineage>
        <taxon>Bacteria</taxon>
        <taxon>Pseudomonadati</taxon>
        <taxon>Pseudomonadota</taxon>
        <taxon>Gammaproteobacteria</taxon>
        <taxon>Oceanospirillales</taxon>
        <taxon>Oceanospirillaceae</taxon>
        <taxon>Oleispira</taxon>
    </lineage>
</organism>
<evidence type="ECO:0000313" key="6">
    <source>
        <dbReference type="Proteomes" id="UP000032749"/>
    </source>
</evidence>
<dbReference type="SMART" id="SM00479">
    <property type="entry name" value="EXOIII"/>
    <property type="match status" value="1"/>
</dbReference>
<dbReference type="PANTHER" id="PTHR30231">
    <property type="entry name" value="DNA POLYMERASE III SUBUNIT EPSILON"/>
    <property type="match status" value="1"/>
</dbReference>
<dbReference type="HOGENOM" id="CLU_047806_9_0_6"/>
<name>R4YPD3_OLEAN</name>
<dbReference type="PANTHER" id="PTHR30231:SF4">
    <property type="entry name" value="PROTEIN NEN2"/>
    <property type="match status" value="1"/>
</dbReference>
<evidence type="ECO:0000256" key="1">
    <source>
        <dbReference type="ARBA" id="ARBA00022722"/>
    </source>
</evidence>
<accession>R4YPD3</accession>
<evidence type="ECO:0000313" key="5">
    <source>
        <dbReference type="EMBL" id="CCK76922.1"/>
    </source>
</evidence>
<dbReference type="EMBL" id="FO203512">
    <property type="protein sequence ID" value="CCK76922.1"/>
    <property type="molecule type" value="Genomic_DNA"/>
</dbReference>
<dbReference type="Proteomes" id="UP000032749">
    <property type="component" value="Chromosome"/>
</dbReference>
<dbReference type="InterPro" id="IPR036397">
    <property type="entry name" value="RNaseH_sf"/>
</dbReference>
<sequence length="237" mass="27606">MPLHPYKVIPKDWDQFYSSQVQNELPDYLDSFYHQPLLDAQQSMDATDFVSLDIETTGMNAQKDDIVSIGLVPFDHQRIYLAKAKHWVVSSRRLTSESVVVHRITHTEVAEAPSLDSVLPELIASLQGKQIVVHYRYMEREFLRTAIIEMLQKDFLFPVIDTLELEVQYLRRNRSFMARLLNKQLPSLRLLYARERYHLPSYENHNALVDALATAELLQAQIAKHKLAQTSVRKLWC</sequence>
<keyword evidence="3" id="KW-0269">Exonuclease</keyword>